<keyword evidence="3" id="KW-1003">Cell membrane</keyword>
<feature type="transmembrane region" description="Helical" evidence="11">
    <location>
        <begin position="1008"/>
        <end position="1031"/>
    </location>
</feature>
<dbReference type="STRING" id="4232.A0A251UDQ2"/>
<gene>
    <name evidence="14" type="ORF">HannXRQ_Chr07g0204711</name>
</gene>
<dbReference type="InterPro" id="IPR046956">
    <property type="entry name" value="RLP23-like"/>
</dbReference>
<dbReference type="SMART" id="SM00369">
    <property type="entry name" value="LRR_TYP"/>
    <property type="match status" value="12"/>
</dbReference>
<dbReference type="PANTHER" id="PTHR48063:SF99">
    <property type="entry name" value="LEUCINE-RICH REPEAT-CONTAINING, PLANT-TYPE, LEUCINE-RICH REPEAT DOMAIN SUPERFAMILY"/>
    <property type="match status" value="1"/>
</dbReference>
<keyword evidence="7" id="KW-0677">Repeat</keyword>
<sequence length="1049" mass="116541">MSVPFSVSYLSSCHLWLLVVLALVQLCLSGQKSDDVLCMDGERQALIRFKHDLIDEADRLASWVGEKSDCCRWAGIVCDNITGHVQEIRLRGLDGHCDSISIYDGSYKAVKEGLKQKLGGHLNPSLLELKQLKYLDLSCNDFKHIQIPSFIGSFRNLRYLNLSESNFGGMFPPKIGNISELRVLSLADLGGIRIMEMKWLSNLRQLHHLDMSLIDLSKAIDWFQVINTLPSLVELHLSICRLPNMHPHVSRLNVTSLTVLDLLGNDFGETFPKWIFSITSLVSLHLGDCRFNNPLPSSIYSFRNLTSLETLYAYGNHFMNSSSLLEGLSSNLKVLDIGYCGISSLGPHSLRNLTSLLSLDMSGNQLTNQIPNLLGNFCKLRDINLAFSNFGNVGLTYLLKSLFSCKSPSLESLDMYSSGLSGPIPNSIIRLSSLKMLVLTGNRLNGSIPDSVGKLSSLKLLDLSGNRLNGNIPDSISRLSLLETLDLSYNQLGGSLPYSLGQLSKLIDLYFSHNLLTGVVTEAHLAKLVSLRFLDGSGNNLTLKLQVANWIPPFQLQGMYLNSWHLGPQFPLWLQSQRDLIRLDISNSHISSPMPRDSFWRSFPDLTYLNMSGNHLRGTLKLGFLGTFDVLDLSFNEFTGELSTISNGSLNLVSLDLSYNSFEGSLHHLLCFSGVQETHVLFLAYNHFSGLIPECWEKWPNLQVLSLENNNLSGEIPKTLGYVHELQLLNLHGNKISGRLPSSLMNLSKLEILQLGKNELVGSIPTWIGTKLTFLKILNLRSNHLDGNIPHELCYLSHTHILNLAQNNLSGNIPRCFYNFSFLSGKETYTYPALTIYFEQDGFSSSGLARVTASDTLVMKGQEYTYTSFLGLVTFLDLSSNNFYGQIPNELTALTELKSLNLSRNKLTGRIPEKIGDMKALESLDFSMNKLSGELPMSLSRLNFLSSFNVSYNKLTGRVPTGTQLQSFNESGFTGNKLCGAPLSDRCVPVEVPNLTIGDQKEDGGTEWGLIISIVLGLVTGFWIIVAPLIVSTSWRIAYFSLVSKLIDI</sequence>
<dbReference type="PRINTS" id="PR00019">
    <property type="entry name" value="LEURICHRPT"/>
</dbReference>
<keyword evidence="8 11" id="KW-1133">Transmembrane helix</keyword>
<dbReference type="Gene3D" id="3.80.10.10">
    <property type="entry name" value="Ribonuclease Inhibitor"/>
    <property type="match status" value="4"/>
</dbReference>
<evidence type="ECO:0000256" key="2">
    <source>
        <dbReference type="ARBA" id="ARBA00009592"/>
    </source>
</evidence>
<dbReference type="InterPro" id="IPR013210">
    <property type="entry name" value="LRR_N_plant-typ"/>
</dbReference>
<dbReference type="InterPro" id="IPR003591">
    <property type="entry name" value="Leu-rich_rpt_typical-subtyp"/>
</dbReference>
<keyword evidence="15" id="KW-1185">Reference proteome</keyword>
<dbReference type="OMA" id="CWINWEN"/>
<dbReference type="EMBL" id="CM007896">
    <property type="protein sequence ID" value="OTG21487.1"/>
    <property type="molecule type" value="Genomic_DNA"/>
</dbReference>
<evidence type="ECO:0000256" key="12">
    <source>
        <dbReference type="SAM" id="SignalP"/>
    </source>
</evidence>
<evidence type="ECO:0000256" key="10">
    <source>
        <dbReference type="ARBA" id="ARBA00023180"/>
    </source>
</evidence>
<organism evidence="14 15">
    <name type="scientific">Helianthus annuus</name>
    <name type="common">Common sunflower</name>
    <dbReference type="NCBI Taxonomy" id="4232"/>
    <lineage>
        <taxon>Eukaryota</taxon>
        <taxon>Viridiplantae</taxon>
        <taxon>Streptophyta</taxon>
        <taxon>Embryophyta</taxon>
        <taxon>Tracheophyta</taxon>
        <taxon>Spermatophyta</taxon>
        <taxon>Magnoliopsida</taxon>
        <taxon>eudicotyledons</taxon>
        <taxon>Gunneridae</taxon>
        <taxon>Pentapetalae</taxon>
        <taxon>asterids</taxon>
        <taxon>campanulids</taxon>
        <taxon>Asterales</taxon>
        <taxon>Asteraceae</taxon>
        <taxon>Asteroideae</taxon>
        <taxon>Heliantheae alliance</taxon>
        <taxon>Heliantheae</taxon>
        <taxon>Helianthus</taxon>
    </lineage>
</organism>
<evidence type="ECO:0000256" key="7">
    <source>
        <dbReference type="ARBA" id="ARBA00022737"/>
    </source>
</evidence>
<keyword evidence="10" id="KW-0325">Glycoprotein</keyword>
<keyword evidence="4" id="KW-0433">Leucine-rich repeat</keyword>
<accession>A0A251UDQ2</accession>
<dbReference type="InParanoid" id="A0A251UDQ2"/>
<dbReference type="FunFam" id="3.80.10.10:FF:000213">
    <property type="entry name" value="Tyrosine-sulfated glycopeptide receptor 1"/>
    <property type="match status" value="1"/>
</dbReference>
<dbReference type="PANTHER" id="PTHR48063">
    <property type="entry name" value="LRR RECEPTOR-LIKE KINASE"/>
    <property type="match status" value="1"/>
</dbReference>
<protein>
    <submittedName>
        <fullName evidence="14">Putative leucine-rich repeat protein, plant-type</fullName>
    </submittedName>
</protein>
<evidence type="ECO:0000256" key="4">
    <source>
        <dbReference type="ARBA" id="ARBA00022614"/>
    </source>
</evidence>
<dbReference type="FunFam" id="3.80.10.10:FF:000095">
    <property type="entry name" value="LRR receptor-like serine/threonine-protein kinase GSO1"/>
    <property type="match status" value="2"/>
</dbReference>
<dbReference type="OrthoDB" id="1600340at2759"/>
<dbReference type="Pfam" id="PF13855">
    <property type="entry name" value="LRR_8"/>
    <property type="match status" value="2"/>
</dbReference>
<dbReference type="InterPro" id="IPR001611">
    <property type="entry name" value="Leu-rich_rpt"/>
</dbReference>
<evidence type="ECO:0000256" key="5">
    <source>
        <dbReference type="ARBA" id="ARBA00022692"/>
    </source>
</evidence>
<evidence type="ECO:0000256" key="11">
    <source>
        <dbReference type="SAM" id="Phobius"/>
    </source>
</evidence>
<name>A0A251UDQ2_HELAN</name>
<dbReference type="FunCoup" id="A0A251UDQ2">
    <property type="interactions" value="824"/>
</dbReference>
<dbReference type="SUPFAM" id="SSF52058">
    <property type="entry name" value="L domain-like"/>
    <property type="match status" value="2"/>
</dbReference>
<keyword evidence="6 12" id="KW-0732">Signal</keyword>
<comment type="similarity">
    <text evidence="2">Belongs to the RLP family.</text>
</comment>
<dbReference type="Pfam" id="PF08263">
    <property type="entry name" value="LRRNT_2"/>
    <property type="match status" value="1"/>
</dbReference>
<evidence type="ECO:0000256" key="8">
    <source>
        <dbReference type="ARBA" id="ARBA00022989"/>
    </source>
</evidence>
<evidence type="ECO:0000313" key="15">
    <source>
        <dbReference type="Proteomes" id="UP000215914"/>
    </source>
</evidence>
<dbReference type="AlphaFoldDB" id="A0A251UDQ2"/>
<proteinExistence type="inferred from homology"/>
<feature type="chain" id="PRO_5012309884" evidence="12">
    <location>
        <begin position="30"/>
        <end position="1049"/>
    </location>
</feature>
<evidence type="ECO:0000256" key="9">
    <source>
        <dbReference type="ARBA" id="ARBA00023136"/>
    </source>
</evidence>
<feature type="domain" description="Leucine-rich repeat-containing N-terminal plant-type" evidence="13">
    <location>
        <begin position="40"/>
        <end position="79"/>
    </location>
</feature>
<keyword evidence="5 11" id="KW-0812">Transmembrane</keyword>
<comment type="subcellular location">
    <subcellularLocation>
        <location evidence="1">Cell membrane</location>
        <topology evidence="1">Single-pass type I membrane protein</topology>
    </subcellularLocation>
</comment>
<feature type="signal peptide" evidence="12">
    <location>
        <begin position="1"/>
        <end position="29"/>
    </location>
</feature>
<dbReference type="InterPro" id="IPR032675">
    <property type="entry name" value="LRR_dom_sf"/>
</dbReference>
<evidence type="ECO:0000256" key="1">
    <source>
        <dbReference type="ARBA" id="ARBA00004251"/>
    </source>
</evidence>
<reference evidence="15" key="1">
    <citation type="journal article" date="2017" name="Nature">
        <title>The sunflower genome provides insights into oil metabolism, flowering and Asterid evolution.</title>
        <authorList>
            <person name="Badouin H."/>
            <person name="Gouzy J."/>
            <person name="Grassa C.J."/>
            <person name="Murat F."/>
            <person name="Staton S.E."/>
            <person name="Cottret L."/>
            <person name="Lelandais-Briere C."/>
            <person name="Owens G.L."/>
            <person name="Carrere S."/>
            <person name="Mayjonade B."/>
            <person name="Legrand L."/>
            <person name="Gill N."/>
            <person name="Kane N.C."/>
            <person name="Bowers J.E."/>
            <person name="Hubner S."/>
            <person name="Bellec A."/>
            <person name="Berard A."/>
            <person name="Berges H."/>
            <person name="Blanchet N."/>
            <person name="Boniface M.C."/>
            <person name="Brunel D."/>
            <person name="Catrice O."/>
            <person name="Chaidir N."/>
            <person name="Claudel C."/>
            <person name="Donnadieu C."/>
            <person name="Faraut T."/>
            <person name="Fievet G."/>
            <person name="Helmstetter N."/>
            <person name="King M."/>
            <person name="Knapp S.J."/>
            <person name="Lai Z."/>
            <person name="Le Paslier M.C."/>
            <person name="Lippi Y."/>
            <person name="Lorenzon L."/>
            <person name="Mandel J.R."/>
            <person name="Marage G."/>
            <person name="Marchand G."/>
            <person name="Marquand E."/>
            <person name="Bret-Mestries E."/>
            <person name="Morien E."/>
            <person name="Nambeesan S."/>
            <person name="Nguyen T."/>
            <person name="Pegot-Espagnet P."/>
            <person name="Pouilly N."/>
            <person name="Raftis F."/>
            <person name="Sallet E."/>
            <person name="Schiex T."/>
            <person name="Thomas J."/>
            <person name="Vandecasteele C."/>
            <person name="Vares D."/>
            <person name="Vear F."/>
            <person name="Vautrin S."/>
            <person name="Crespi M."/>
            <person name="Mangin B."/>
            <person name="Burke J.M."/>
            <person name="Salse J."/>
            <person name="Munos S."/>
            <person name="Vincourt P."/>
            <person name="Rieseberg L.H."/>
            <person name="Langlade N.B."/>
        </authorList>
    </citation>
    <scope>NUCLEOTIDE SEQUENCE [LARGE SCALE GENOMIC DNA]</scope>
    <source>
        <strain evidence="15">cv. SF193</strain>
    </source>
</reference>
<keyword evidence="9 11" id="KW-0472">Membrane</keyword>
<dbReference type="Pfam" id="PF00560">
    <property type="entry name" value="LRR_1"/>
    <property type="match status" value="7"/>
</dbReference>
<dbReference type="Proteomes" id="UP000215914">
    <property type="component" value="Chromosome 7"/>
</dbReference>
<dbReference type="GO" id="GO:0006952">
    <property type="term" value="P:defense response"/>
    <property type="evidence" value="ECO:0007669"/>
    <property type="project" value="UniProtKB-ARBA"/>
</dbReference>
<dbReference type="GO" id="GO:0005886">
    <property type="term" value="C:plasma membrane"/>
    <property type="evidence" value="ECO:0007669"/>
    <property type="project" value="UniProtKB-SubCell"/>
</dbReference>
<evidence type="ECO:0000259" key="13">
    <source>
        <dbReference type="Pfam" id="PF08263"/>
    </source>
</evidence>
<evidence type="ECO:0000256" key="6">
    <source>
        <dbReference type="ARBA" id="ARBA00022729"/>
    </source>
</evidence>
<dbReference type="SUPFAM" id="SSF52047">
    <property type="entry name" value="RNI-like"/>
    <property type="match status" value="1"/>
</dbReference>
<evidence type="ECO:0000256" key="3">
    <source>
        <dbReference type="ARBA" id="ARBA00022475"/>
    </source>
</evidence>
<dbReference type="GO" id="GO:0051707">
    <property type="term" value="P:response to other organism"/>
    <property type="evidence" value="ECO:0007669"/>
    <property type="project" value="UniProtKB-ARBA"/>
</dbReference>
<evidence type="ECO:0000313" key="14">
    <source>
        <dbReference type="EMBL" id="OTG21487.1"/>
    </source>
</evidence>